<accession>A0A917YJ82</accession>
<name>A0A917YJ82_9RHOB</name>
<evidence type="ECO:0000256" key="3">
    <source>
        <dbReference type="ARBA" id="ARBA00022989"/>
    </source>
</evidence>
<evidence type="ECO:0000313" key="8">
    <source>
        <dbReference type="Proteomes" id="UP000598196"/>
    </source>
</evidence>
<dbReference type="AlphaFoldDB" id="A0A917YJ82"/>
<feature type="transmembrane region" description="Helical" evidence="5">
    <location>
        <begin position="109"/>
        <end position="130"/>
    </location>
</feature>
<keyword evidence="2 5" id="KW-0812">Transmembrane</keyword>
<organism evidence="7 8">
    <name type="scientific">Gemmobacter aquaticus</name>
    <dbReference type="NCBI Taxonomy" id="490185"/>
    <lineage>
        <taxon>Bacteria</taxon>
        <taxon>Pseudomonadati</taxon>
        <taxon>Pseudomonadota</taxon>
        <taxon>Alphaproteobacteria</taxon>
        <taxon>Rhodobacterales</taxon>
        <taxon>Paracoccaceae</taxon>
        <taxon>Gemmobacter</taxon>
    </lineage>
</organism>
<dbReference type="InterPro" id="IPR035952">
    <property type="entry name" value="Rhomboid-like_sf"/>
</dbReference>
<gene>
    <name evidence="7" type="ORF">GCM10010991_11200</name>
</gene>
<dbReference type="OrthoDB" id="7836448at2"/>
<feature type="domain" description="Peptidase S54 rhomboid" evidence="6">
    <location>
        <begin position="76"/>
        <end position="214"/>
    </location>
</feature>
<dbReference type="Gene3D" id="1.20.1540.10">
    <property type="entry name" value="Rhomboid-like"/>
    <property type="match status" value="1"/>
</dbReference>
<dbReference type="GO" id="GO:0016020">
    <property type="term" value="C:membrane"/>
    <property type="evidence" value="ECO:0007669"/>
    <property type="project" value="UniProtKB-SubCell"/>
</dbReference>
<evidence type="ECO:0000259" key="6">
    <source>
        <dbReference type="Pfam" id="PF01694"/>
    </source>
</evidence>
<keyword evidence="8" id="KW-1185">Reference proteome</keyword>
<dbReference type="GO" id="GO:0006508">
    <property type="term" value="P:proteolysis"/>
    <property type="evidence" value="ECO:0007669"/>
    <property type="project" value="UniProtKB-KW"/>
</dbReference>
<evidence type="ECO:0000313" key="7">
    <source>
        <dbReference type="EMBL" id="GGO28412.1"/>
    </source>
</evidence>
<reference evidence="7 8" key="1">
    <citation type="journal article" date="2014" name="Int. J. Syst. Evol. Microbiol.">
        <title>Complete genome sequence of Corynebacterium casei LMG S-19264T (=DSM 44701T), isolated from a smear-ripened cheese.</title>
        <authorList>
            <consortium name="US DOE Joint Genome Institute (JGI-PGF)"/>
            <person name="Walter F."/>
            <person name="Albersmeier A."/>
            <person name="Kalinowski J."/>
            <person name="Ruckert C."/>
        </authorList>
    </citation>
    <scope>NUCLEOTIDE SEQUENCE [LARGE SCALE GENOMIC DNA]</scope>
    <source>
        <strain evidence="7 8">CGMCC 1.7029</strain>
    </source>
</reference>
<feature type="transmembrane region" description="Helical" evidence="5">
    <location>
        <begin position="136"/>
        <end position="159"/>
    </location>
</feature>
<comment type="caution">
    <text evidence="7">The sequence shown here is derived from an EMBL/GenBank/DDBJ whole genome shotgun (WGS) entry which is preliminary data.</text>
</comment>
<feature type="transmembrane region" description="Helical" evidence="5">
    <location>
        <begin position="16"/>
        <end position="39"/>
    </location>
</feature>
<evidence type="ECO:0000256" key="4">
    <source>
        <dbReference type="ARBA" id="ARBA00023136"/>
    </source>
</evidence>
<proteinExistence type="predicted"/>
<evidence type="ECO:0000256" key="5">
    <source>
        <dbReference type="SAM" id="Phobius"/>
    </source>
</evidence>
<keyword evidence="7" id="KW-0645">Protease</keyword>
<keyword evidence="4 5" id="KW-0472">Membrane</keyword>
<dbReference type="EMBL" id="BMLP01000001">
    <property type="protein sequence ID" value="GGO28412.1"/>
    <property type="molecule type" value="Genomic_DNA"/>
</dbReference>
<dbReference type="GO" id="GO:0004252">
    <property type="term" value="F:serine-type endopeptidase activity"/>
    <property type="evidence" value="ECO:0007669"/>
    <property type="project" value="InterPro"/>
</dbReference>
<dbReference type="InterPro" id="IPR022764">
    <property type="entry name" value="Peptidase_S54_rhomboid_dom"/>
</dbReference>
<dbReference type="Proteomes" id="UP000598196">
    <property type="component" value="Unassembled WGS sequence"/>
</dbReference>
<dbReference type="RefSeq" id="WP_146285147.1">
    <property type="nucleotide sequence ID" value="NZ_BMLP01000001.1"/>
</dbReference>
<comment type="subcellular location">
    <subcellularLocation>
        <location evidence="1">Membrane</location>
        <topology evidence="1">Multi-pass membrane protein</topology>
    </subcellularLocation>
</comment>
<dbReference type="Pfam" id="PF01694">
    <property type="entry name" value="Rhomboid"/>
    <property type="match status" value="1"/>
</dbReference>
<protein>
    <submittedName>
        <fullName evidence="7">Rhomboid family intramembrane serine protease</fullName>
    </submittedName>
</protein>
<feature type="transmembrane region" description="Helical" evidence="5">
    <location>
        <begin position="171"/>
        <end position="190"/>
    </location>
</feature>
<sequence>MRDTLNAPPLNPLPPVVWLLALPIIAMEVVLAAGAGGLVGGPAAIGWRIEALQRFAVIPDLTRYMWTNGVWPIEALARFILYPFVQGTTTQAVFVVVILLALGKKVAEIFRWWAVLVIFFGASIIGALAFSAQPWVTAPLFGGYPGNYGLIGAFTYLLLMRQDAVGAARLPAFRMILFLLGAQLLFSLLFGGADYWVADLAGFVAGFALSFVVSPGGVSRLTSRLRQR</sequence>
<dbReference type="SUPFAM" id="SSF144091">
    <property type="entry name" value="Rhomboid-like"/>
    <property type="match status" value="1"/>
</dbReference>
<evidence type="ECO:0000256" key="2">
    <source>
        <dbReference type="ARBA" id="ARBA00022692"/>
    </source>
</evidence>
<feature type="transmembrane region" description="Helical" evidence="5">
    <location>
        <begin position="79"/>
        <end position="102"/>
    </location>
</feature>
<evidence type="ECO:0000256" key="1">
    <source>
        <dbReference type="ARBA" id="ARBA00004141"/>
    </source>
</evidence>
<keyword evidence="7" id="KW-0378">Hydrolase</keyword>
<keyword evidence="3 5" id="KW-1133">Transmembrane helix</keyword>
<feature type="transmembrane region" description="Helical" evidence="5">
    <location>
        <begin position="196"/>
        <end position="218"/>
    </location>
</feature>